<dbReference type="GO" id="GO:0006629">
    <property type="term" value="P:lipid metabolic process"/>
    <property type="evidence" value="ECO:0007669"/>
    <property type="project" value="UniProtKB-KW"/>
</dbReference>
<evidence type="ECO:0000256" key="26">
    <source>
        <dbReference type="PROSITE-ProRule" id="PRU00552"/>
    </source>
</evidence>
<dbReference type="Gene3D" id="3.20.20.140">
    <property type="entry name" value="Metal-dependent hydrolases"/>
    <property type="match status" value="2"/>
</dbReference>
<dbReference type="GO" id="GO:0006508">
    <property type="term" value="P:proteolysis"/>
    <property type="evidence" value="ECO:0007669"/>
    <property type="project" value="UniProtKB-KW"/>
</dbReference>
<feature type="domain" description="Helicase ATP-binding" evidence="28">
    <location>
        <begin position="244"/>
        <end position="436"/>
    </location>
</feature>
<feature type="compositionally biased region" description="Polar residues" evidence="27">
    <location>
        <begin position="969"/>
        <end position="987"/>
    </location>
</feature>
<comment type="catalytic activity">
    <reaction evidence="24">
        <text>leukotriene D4 + H2O = leukotriene E4 + glycine</text>
        <dbReference type="Rhea" id="RHEA:48616"/>
        <dbReference type="ChEBI" id="CHEBI:15377"/>
        <dbReference type="ChEBI" id="CHEBI:57305"/>
        <dbReference type="ChEBI" id="CHEBI:57462"/>
        <dbReference type="ChEBI" id="CHEBI:63166"/>
    </reaction>
</comment>
<comment type="catalytic activity">
    <reaction evidence="2">
        <text>a beta-lactam + H2O = a substituted beta-amino acid</text>
        <dbReference type="Rhea" id="RHEA:20401"/>
        <dbReference type="ChEBI" id="CHEBI:15377"/>
        <dbReference type="ChEBI" id="CHEBI:35627"/>
        <dbReference type="ChEBI" id="CHEBI:140347"/>
        <dbReference type="EC" id="3.5.2.6"/>
    </reaction>
</comment>
<comment type="function">
    <text evidence="21">Independently of its dipeptidase activity, acts as an adhesion receptor for neutrophil recruitment from bloodstream into inflamed lungs and liver.</text>
</comment>
<feature type="non-terminal residue" evidence="31">
    <location>
        <position position="1"/>
    </location>
</feature>
<keyword evidence="11" id="KW-0449">Lipoprotein</keyword>
<comment type="subcellular location">
    <subcellularLocation>
        <location evidence="5">Apical cell membrane</location>
        <topology evidence="5">Lipid-anchor</topology>
        <topology evidence="5">GPI-anchor</topology>
    </subcellularLocation>
</comment>
<evidence type="ECO:0000256" key="13">
    <source>
        <dbReference type="ARBA" id="ARBA00022741"/>
    </source>
</evidence>
<keyword evidence="14" id="KW-0378">Hydrolase</keyword>
<dbReference type="CDD" id="cd01301">
    <property type="entry name" value="rDP_like"/>
    <property type="match status" value="1"/>
</dbReference>
<evidence type="ECO:0000256" key="19">
    <source>
        <dbReference type="ARBA" id="ARBA00023049"/>
    </source>
</evidence>
<dbReference type="PROSITE" id="PS51195">
    <property type="entry name" value="Q_MOTIF"/>
    <property type="match status" value="1"/>
</dbReference>
<feature type="region of interest" description="Disordered" evidence="27">
    <location>
        <begin position="665"/>
        <end position="694"/>
    </location>
</feature>
<name>A0A4U1FP67_MONMO</name>
<evidence type="ECO:0000256" key="12">
    <source>
        <dbReference type="ARBA" id="ARBA00022670"/>
    </source>
</evidence>
<dbReference type="PANTHER" id="PTHR10443">
    <property type="entry name" value="MICROSOMAL DIPEPTIDASE"/>
    <property type="match status" value="1"/>
</dbReference>
<dbReference type="PROSITE" id="PS51365">
    <property type="entry name" value="RENAL_DIPEPTIDASE_2"/>
    <property type="match status" value="2"/>
</dbReference>
<dbReference type="InterPro" id="IPR027417">
    <property type="entry name" value="P-loop_NTPase"/>
</dbReference>
<reference evidence="32" key="1">
    <citation type="journal article" date="2019" name="IScience">
        <title>Narwhal Genome Reveals Long-Term Low Genetic Diversity despite Current Large Abundance Size.</title>
        <authorList>
            <person name="Westbury M.V."/>
            <person name="Petersen B."/>
            <person name="Garde E."/>
            <person name="Heide-Jorgensen M.P."/>
            <person name="Lorenzen E.D."/>
        </authorList>
    </citation>
    <scope>NUCLEOTIDE SEQUENCE [LARGE SCALE GENOMIC DNA]</scope>
</reference>
<keyword evidence="11" id="KW-0472">Membrane</keyword>
<evidence type="ECO:0000256" key="25">
    <source>
        <dbReference type="ARBA" id="ARBA00048518"/>
    </source>
</evidence>
<dbReference type="PROSITE" id="PS51194">
    <property type="entry name" value="HELICASE_CTER"/>
    <property type="match status" value="1"/>
</dbReference>
<keyword evidence="19" id="KW-0482">Metalloprotease</keyword>
<feature type="domain" description="DEAD-box RNA helicase Q" evidence="30">
    <location>
        <begin position="211"/>
        <end position="241"/>
    </location>
</feature>
<proteinExistence type="predicted"/>
<feature type="compositionally biased region" description="Polar residues" evidence="27">
    <location>
        <begin position="1385"/>
        <end position="1394"/>
    </location>
</feature>
<dbReference type="PANTHER" id="PTHR10443:SF14">
    <property type="entry name" value="DIPEPTIDASE 3"/>
    <property type="match status" value="1"/>
</dbReference>
<dbReference type="GO" id="GO:0003676">
    <property type="term" value="F:nucleic acid binding"/>
    <property type="evidence" value="ECO:0007669"/>
    <property type="project" value="InterPro"/>
</dbReference>
<evidence type="ECO:0000256" key="22">
    <source>
        <dbReference type="ARBA" id="ARBA00032451"/>
    </source>
</evidence>
<evidence type="ECO:0000256" key="18">
    <source>
        <dbReference type="ARBA" id="ARBA00022997"/>
    </source>
</evidence>
<feature type="region of interest" description="Disordered" evidence="27">
    <location>
        <begin position="969"/>
        <end position="998"/>
    </location>
</feature>
<evidence type="ECO:0000256" key="9">
    <source>
        <dbReference type="ARBA" id="ARBA00013110"/>
    </source>
</evidence>
<dbReference type="SUPFAM" id="SSF51556">
    <property type="entry name" value="Metallo-dependent hydrolases"/>
    <property type="match status" value="2"/>
</dbReference>
<dbReference type="PROSITE" id="PS51192">
    <property type="entry name" value="HELICASE_ATP_BIND_1"/>
    <property type="match status" value="1"/>
</dbReference>
<evidence type="ECO:0000256" key="17">
    <source>
        <dbReference type="ARBA" id="ARBA00022840"/>
    </source>
</evidence>
<dbReference type="InterPro" id="IPR014014">
    <property type="entry name" value="RNA_helicase_DEAD_Q_motif"/>
</dbReference>
<comment type="caution">
    <text evidence="31">The sequence shown here is derived from an EMBL/GenBank/DDBJ whole genome shotgun (WGS) entry which is preliminary data.</text>
</comment>
<keyword evidence="20" id="KW-0443">Lipid metabolism</keyword>
<keyword evidence="13" id="KW-0547">Nucleotide-binding</keyword>
<evidence type="ECO:0000256" key="15">
    <source>
        <dbReference type="ARBA" id="ARBA00022806"/>
    </source>
</evidence>
<feature type="compositionally biased region" description="Polar residues" evidence="27">
    <location>
        <begin position="33"/>
        <end position="56"/>
    </location>
</feature>
<dbReference type="PROSITE" id="PS00869">
    <property type="entry name" value="RENAL_DIPEPTIDASE_1"/>
    <property type="match status" value="1"/>
</dbReference>
<dbReference type="EC" id="3.4.13.19" evidence="9"/>
<dbReference type="Pfam" id="PF01244">
    <property type="entry name" value="Peptidase_M19"/>
    <property type="match status" value="2"/>
</dbReference>
<dbReference type="EC" id="3.5.2.6" evidence="8"/>
<accession>A0A4U1FP67</accession>
<dbReference type="GO" id="GO:0008800">
    <property type="term" value="F:beta-lactamase activity"/>
    <property type="evidence" value="ECO:0007669"/>
    <property type="project" value="UniProtKB-EC"/>
</dbReference>
<evidence type="ECO:0000256" key="2">
    <source>
        <dbReference type="ARBA" id="ARBA00001526"/>
    </source>
</evidence>
<evidence type="ECO:0000256" key="4">
    <source>
        <dbReference type="ARBA" id="ARBA00001947"/>
    </source>
</evidence>
<evidence type="ECO:0000256" key="24">
    <source>
        <dbReference type="ARBA" id="ARBA00048210"/>
    </source>
</evidence>
<dbReference type="InterPro" id="IPR001650">
    <property type="entry name" value="Helicase_C-like"/>
</dbReference>
<comment type="cofactor">
    <cofactor evidence="4">
        <name>Zn(2+)</name>
        <dbReference type="ChEBI" id="CHEBI:29105"/>
    </cofactor>
</comment>
<evidence type="ECO:0000256" key="7">
    <source>
        <dbReference type="ARBA" id="ARBA00012552"/>
    </source>
</evidence>
<feature type="domain" description="Helicase C-terminal" evidence="29">
    <location>
        <begin position="462"/>
        <end position="625"/>
    </location>
</feature>
<keyword evidence="16" id="KW-0862">Zinc</keyword>
<feature type="compositionally biased region" description="Basic and acidic residues" evidence="27">
    <location>
        <begin position="682"/>
        <end position="691"/>
    </location>
</feature>
<dbReference type="InterPro" id="IPR014001">
    <property type="entry name" value="Helicase_ATP-bd"/>
</dbReference>
<organism evidence="31 32">
    <name type="scientific">Monodon monoceros</name>
    <name type="common">Narwhal</name>
    <name type="synonym">Ceratodon monodon</name>
    <dbReference type="NCBI Taxonomy" id="40151"/>
    <lineage>
        <taxon>Eukaryota</taxon>
        <taxon>Metazoa</taxon>
        <taxon>Chordata</taxon>
        <taxon>Craniata</taxon>
        <taxon>Vertebrata</taxon>
        <taxon>Euteleostomi</taxon>
        <taxon>Mammalia</taxon>
        <taxon>Eutheria</taxon>
        <taxon>Laurasiatheria</taxon>
        <taxon>Artiodactyla</taxon>
        <taxon>Whippomorpha</taxon>
        <taxon>Cetacea</taxon>
        <taxon>Odontoceti</taxon>
        <taxon>Monodontidae</taxon>
        <taxon>Monodon</taxon>
    </lineage>
</organism>
<comment type="catalytic activity">
    <reaction evidence="3">
        <text>an L-aminoacyl-L-amino acid + H2O = 2 an L-alpha-amino acid</text>
        <dbReference type="Rhea" id="RHEA:48940"/>
        <dbReference type="ChEBI" id="CHEBI:15377"/>
        <dbReference type="ChEBI" id="CHEBI:59869"/>
        <dbReference type="ChEBI" id="CHEBI:77460"/>
        <dbReference type="EC" id="3.4.13.19"/>
    </reaction>
</comment>
<dbReference type="EC" id="3.6.4.13" evidence="7"/>
<evidence type="ECO:0000256" key="1">
    <source>
        <dbReference type="ARBA" id="ARBA00000437"/>
    </source>
</evidence>
<dbReference type="GO" id="GO:0098552">
    <property type="term" value="C:side of membrane"/>
    <property type="evidence" value="ECO:0007669"/>
    <property type="project" value="UniProtKB-KW"/>
</dbReference>
<keyword evidence="15" id="KW-0347">Helicase</keyword>
<evidence type="ECO:0000256" key="11">
    <source>
        <dbReference type="ARBA" id="ARBA00022622"/>
    </source>
</evidence>
<dbReference type="SMART" id="SM00487">
    <property type="entry name" value="DEXDc"/>
    <property type="match status" value="1"/>
</dbReference>
<dbReference type="Gene3D" id="3.40.50.300">
    <property type="entry name" value="P-loop containing nucleotide triphosphate hydrolases"/>
    <property type="match status" value="2"/>
</dbReference>
<evidence type="ECO:0000256" key="3">
    <source>
        <dbReference type="ARBA" id="ARBA00001670"/>
    </source>
</evidence>
<comment type="catalytic activity">
    <reaction evidence="1">
        <text>glycyldehydrophenylalanine + H2O = 2,3-didehydrophenylalanine + glycine</text>
        <dbReference type="Rhea" id="RHEA:62704"/>
        <dbReference type="ChEBI" id="CHEBI:15377"/>
        <dbReference type="ChEBI" id="CHEBI:57305"/>
        <dbReference type="ChEBI" id="CHEBI:145925"/>
        <dbReference type="ChEBI" id="CHEBI:145926"/>
    </reaction>
</comment>
<evidence type="ECO:0000256" key="27">
    <source>
        <dbReference type="SAM" id="MobiDB-lite"/>
    </source>
</evidence>
<dbReference type="InterPro" id="IPR011545">
    <property type="entry name" value="DEAD/DEAH_box_helicase_dom"/>
</dbReference>
<dbReference type="Pfam" id="PF00271">
    <property type="entry name" value="Helicase_C"/>
    <property type="match status" value="1"/>
</dbReference>
<dbReference type="EMBL" id="RWIC01000044">
    <property type="protein sequence ID" value="TKC51883.1"/>
    <property type="molecule type" value="Genomic_DNA"/>
</dbReference>
<evidence type="ECO:0000256" key="6">
    <source>
        <dbReference type="ARBA" id="ARBA00011748"/>
    </source>
</evidence>
<evidence type="ECO:0000256" key="14">
    <source>
        <dbReference type="ARBA" id="ARBA00022801"/>
    </source>
</evidence>
<evidence type="ECO:0000259" key="30">
    <source>
        <dbReference type="PROSITE" id="PS51195"/>
    </source>
</evidence>
<evidence type="ECO:0000259" key="29">
    <source>
        <dbReference type="PROSITE" id="PS51194"/>
    </source>
</evidence>
<dbReference type="FunFam" id="3.20.20.140:FF:000030">
    <property type="entry name" value="Dipeptidase"/>
    <property type="match status" value="1"/>
</dbReference>
<evidence type="ECO:0000313" key="31">
    <source>
        <dbReference type="EMBL" id="TKC51883.1"/>
    </source>
</evidence>
<sequence length="1437" mass="158122">GPIAAYRRTPVLPPSRTLPQGWPGPGVTIPCSDLQTSPLLSSTDPAPSTQFANSAGPTEPRQPPSARPWRARDVTVVRLSRTEGSMALARRSGLLSLVARLLLAPRRDLTVRGPNEPLPVVRIPRALQRRQEERQSGQRSPPRPVLVRPGSLLISARRPELNQPARLTLGPWEPAPLASRGWRNRRAHGDHFSIERAQHEAPALRNLSPKGSFTDLGLERRVLSALQEAAPEVVRPTTVQSSTIPPLLRGRHILCAAETGSGKTLGYLLPLLQRLLGQPSLDPCRIPAPRGLVLVPSRELAEQVRAVAQPLGSSLGLQVRELGGGHGMSRIRLQLSKHPPADILVATPGALWKALKTQLISLEQLSFLVLDEADTLLDESFLELVDYILEGSHIAEGPADLKDPFNPKAQLVLVGATFPEGVGQLLSKVASLDSLTTVTSDKLHCIMPHVRQTFMRLKGTEKVTGLVPILKQRDRAYRTGPAGSVLVFCNCSSTVNWLGYILDDHKIQHLRLQGQMPASMRAGIFQSFQKGSRDILLCTDIASRGLDSTQVELVINYDFPLTLQDYIHRAGRVGRVGSEVPGTVVSFVTHPWDVSLVQKIELAARRRRSLPGLAAVAPVSPPTPGHYHVLCRGCGETQLGWHGETYSLVGGNRVYGDVPLASPAKVEAEKPVPRRAPKRKHAPEESDKDLSCSRPKIRRLLQKGESTEASHHPHPCPGSPTLLTFHSSDHFDHIRAVIGCKFIGIGGDYDGAGQFPQGLEDVSIYPVLIEELLGHGWSEEELWGVLRGNVWQVFRQVEQVQEENEGQSPLEDEFPDEQLGSSCRSVLPRLHQREDLAPDQKLTRAAVRGNPILSPKWSFSKSCPHMGPGPTVIAAFPNFMEYLTRWRAGISLQLKPHMDLRPAWLETRPRRWVTYIDGSRDPPLPACSALCSMLPVGLEAPRALTRRPLLRLLLLLWLLLWPVTRARTTQGTPSASTRPDTSSSPTAPGSPRAPSPHERARALMRDFRLVDGQNHLPLFLKQHFRNELQEGNLRNFSLGQTSLDKLRDGLVGAQFWSAYAPCHTQDQDAVRLTLEQIDLIRRVCASYSELELVTSARGLNSTQKLACLIGVEGGHSLDSSLSVLRSFYLLGVRYLTLTFTCNTPWAESSTKFQHFYTNISGLTSFGEKVIGEMNRLGMMVDLSYGSDTLARQALKVSRAPVIFSHSAAKAVCNNMLNVPDDILQLLKKNGGIVMVSLSTGVLPCNLFANVSTVADHFDHIRAVTGSEFIGISGNYDGSGRFPQGLEDVSTYPVLIEELLRRGWREEELQGVLRGNLLRVFRQVEQVCWAGQKDGSVFQQVAGMGGWVLGKPLTADFHPQVREENSGQSPAGDEFPNRQVGRSCHSHLTQPQNEHLATHRVGNKWPTNQALQRPSKASPHLVLGLMAAATFSILILRL</sequence>
<feature type="non-terminal residue" evidence="31">
    <location>
        <position position="1437"/>
    </location>
</feature>
<evidence type="ECO:0000313" key="32">
    <source>
        <dbReference type="Proteomes" id="UP000308365"/>
    </source>
</evidence>
<protein>
    <recommendedName>
        <fullName evidence="10">Dipeptidase 1</fullName>
        <ecNumber evidence="9">3.4.13.19</ecNumber>
        <ecNumber evidence="8">3.5.2.6</ecNumber>
        <ecNumber evidence="7">3.6.4.13</ecNumber>
    </recommendedName>
    <alternativeName>
        <fullName evidence="22">Beta-lactamase</fullName>
    </alternativeName>
    <alternativeName>
        <fullName evidence="23">Microsomal dipeptidase</fullName>
    </alternativeName>
</protein>
<comment type="catalytic activity">
    <reaction evidence="25">
        <text>L-cystine-bis-glycine + 2 H2O = L-cystine + 2 glycine</text>
        <dbReference type="Rhea" id="RHEA:60520"/>
        <dbReference type="ChEBI" id="CHEBI:15377"/>
        <dbReference type="ChEBI" id="CHEBI:35491"/>
        <dbReference type="ChEBI" id="CHEBI:57305"/>
        <dbReference type="ChEBI" id="CHEBI:143812"/>
    </reaction>
</comment>
<dbReference type="Pfam" id="PF00270">
    <property type="entry name" value="DEAD"/>
    <property type="match status" value="1"/>
</dbReference>
<comment type="subunit">
    <text evidence="6">Homodimer; disulfide-linked.</text>
</comment>
<dbReference type="InterPro" id="IPR008257">
    <property type="entry name" value="Pept_M19"/>
</dbReference>
<dbReference type="CDD" id="cd18787">
    <property type="entry name" value="SF2_C_DEAD"/>
    <property type="match status" value="1"/>
</dbReference>
<evidence type="ECO:0000256" key="20">
    <source>
        <dbReference type="ARBA" id="ARBA00023098"/>
    </source>
</evidence>
<dbReference type="SUPFAM" id="SSF52540">
    <property type="entry name" value="P-loop containing nucleoside triphosphate hydrolases"/>
    <property type="match status" value="1"/>
</dbReference>
<evidence type="ECO:0000256" key="5">
    <source>
        <dbReference type="ARBA" id="ARBA00004303"/>
    </source>
</evidence>
<feature type="short sequence motif" description="Q motif" evidence="26">
    <location>
        <begin position="211"/>
        <end position="241"/>
    </location>
</feature>
<feature type="region of interest" description="Disordered" evidence="27">
    <location>
        <begin position="122"/>
        <end position="149"/>
    </location>
</feature>
<evidence type="ECO:0000256" key="10">
    <source>
        <dbReference type="ARBA" id="ARBA00018832"/>
    </source>
</evidence>
<dbReference type="GO" id="GO:0003724">
    <property type="term" value="F:RNA helicase activity"/>
    <property type="evidence" value="ECO:0007669"/>
    <property type="project" value="UniProtKB-EC"/>
</dbReference>
<dbReference type="InterPro" id="IPR000180">
    <property type="entry name" value="Dipep_AS"/>
</dbReference>
<dbReference type="InterPro" id="IPR032466">
    <property type="entry name" value="Metal_Hydrolase"/>
</dbReference>
<dbReference type="GO" id="GO:0005524">
    <property type="term" value="F:ATP binding"/>
    <property type="evidence" value="ECO:0007669"/>
    <property type="project" value="UniProtKB-KW"/>
</dbReference>
<evidence type="ECO:0000256" key="8">
    <source>
        <dbReference type="ARBA" id="ARBA00012865"/>
    </source>
</evidence>
<feature type="region of interest" description="Disordered" evidence="27">
    <location>
        <begin position="1"/>
        <end position="70"/>
    </location>
</feature>
<dbReference type="GO" id="GO:0070573">
    <property type="term" value="F:metallodipeptidase activity"/>
    <property type="evidence" value="ECO:0007669"/>
    <property type="project" value="InterPro"/>
</dbReference>
<dbReference type="SMART" id="SM00490">
    <property type="entry name" value="HELICc"/>
    <property type="match status" value="1"/>
</dbReference>
<dbReference type="Proteomes" id="UP000308365">
    <property type="component" value="Unassembled WGS sequence"/>
</dbReference>
<feature type="region of interest" description="Disordered" evidence="27">
    <location>
        <begin position="1361"/>
        <end position="1394"/>
    </location>
</feature>
<keyword evidence="12" id="KW-0645">Protease</keyword>
<evidence type="ECO:0000256" key="21">
    <source>
        <dbReference type="ARBA" id="ARBA00029402"/>
    </source>
</evidence>
<gene>
    <name evidence="31" type="ORF">EI555_000158</name>
</gene>
<keyword evidence="11" id="KW-0325">Glycoprotein</keyword>
<evidence type="ECO:0000256" key="16">
    <source>
        <dbReference type="ARBA" id="ARBA00022833"/>
    </source>
</evidence>
<evidence type="ECO:0000256" key="23">
    <source>
        <dbReference type="ARBA" id="ARBA00033462"/>
    </source>
</evidence>
<keyword evidence="11" id="KW-0336">GPI-anchor</keyword>
<dbReference type="GO" id="GO:0016324">
    <property type="term" value="C:apical plasma membrane"/>
    <property type="evidence" value="ECO:0007669"/>
    <property type="project" value="UniProtKB-SubCell"/>
</dbReference>
<keyword evidence="18" id="KW-0224">Dipeptidase</keyword>
<evidence type="ECO:0000259" key="28">
    <source>
        <dbReference type="PROSITE" id="PS51192"/>
    </source>
</evidence>
<keyword evidence="17" id="KW-0067">ATP-binding</keyword>